<dbReference type="InterPro" id="IPR036249">
    <property type="entry name" value="Thioredoxin-like_sf"/>
</dbReference>
<dbReference type="Pfam" id="PF01323">
    <property type="entry name" value="DSBA"/>
    <property type="match status" value="1"/>
</dbReference>
<evidence type="ECO:0000259" key="9">
    <source>
        <dbReference type="PROSITE" id="PS51352"/>
    </source>
</evidence>
<feature type="signal peptide" evidence="8">
    <location>
        <begin position="1"/>
        <end position="20"/>
    </location>
</feature>
<keyword evidence="5 7" id="KW-1015">Disulfide bond</keyword>
<keyword evidence="6" id="KW-0676">Redox-active center</keyword>
<evidence type="ECO:0000256" key="8">
    <source>
        <dbReference type="SAM" id="SignalP"/>
    </source>
</evidence>
<comment type="similarity">
    <text evidence="2">Belongs to the thioredoxin family. DsbA subfamily.</text>
</comment>
<dbReference type="InterPro" id="IPR013766">
    <property type="entry name" value="Thioredoxin_domain"/>
</dbReference>
<dbReference type="EMBL" id="BMIJ01000010">
    <property type="protein sequence ID" value="GGC09854.1"/>
    <property type="molecule type" value="Genomic_DNA"/>
</dbReference>
<keyword evidence="4 7" id="KW-0574">Periplasm</keyword>
<evidence type="ECO:0000256" key="2">
    <source>
        <dbReference type="ARBA" id="ARBA00005791"/>
    </source>
</evidence>
<evidence type="ECO:0000256" key="3">
    <source>
        <dbReference type="ARBA" id="ARBA00022729"/>
    </source>
</evidence>
<dbReference type="CDD" id="cd03019">
    <property type="entry name" value="DsbA_DsbA"/>
    <property type="match status" value="1"/>
</dbReference>
<gene>
    <name evidence="10" type="primary">dsbA</name>
    <name evidence="10" type="ORF">GCM10011352_40440</name>
</gene>
<feature type="domain" description="Thioredoxin" evidence="9">
    <location>
        <begin position="12"/>
        <end position="204"/>
    </location>
</feature>
<keyword evidence="3 8" id="KW-0732">Signal</keyword>
<sequence>MMKKWLLAAVAACFAVTAWAQEAPRYEEGVQYERIARPVPTTTGDKIEVVEMFGYLCPHCNSFEPLLESWTAKQPADVQLVTIPVVFGRSWEPLARAFYVADLLGKVEETHKPMFDAIHKERRNMRSADDLADFYADYGVEPDNFRKQYESFAVSMKLKQGDAKARGYEITGVPTLIVNGKYRITASSAGGHEQMLKVADYLIERERQGN</sequence>
<dbReference type="PANTHER" id="PTHR35891:SF2">
    <property type="entry name" value="THIOL:DISULFIDE INTERCHANGE PROTEIN DSBA"/>
    <property type="match status" value="1"/>
</dbReference>
<keyword evidence="11" id="KW-1185">Reference proteome</keyword>
<name>A0ABQ1KXY8_9GAMM</name>
<comment type="subcellular location">
    <subcellularLocation>
        <location evidence="1 7">Periplasm</location>
    </subcellularLocation>
</comment>
<proteinExistence type="inferred from homology"/>
<evidence type="ECO:0000256" key="5">
    <source>
        <dbReference type="ARBA" id="ARBA00023157"/>
    </source>
</evidence>
<dbReference type="Proteomes" id="UP000629025">
    <property type="component" value="Unassembled WGS sequence"/>
</dbReference>
<dbReference type="InterPro" id="IPR001853">
    <property type="entry name" value="DSBA-like_thioredoxin_dom"/>
</dbReference>
<evidence type="ECO:0000256" key="4">
    <source>
        <dbReference type="ARBA" id="ARBA00022764"/>
    </source>
</evidence>
<dbReference type="RefSeq" id="WP_188751805.1">
    <property type="nucleotide sequence ID" value="NZ_BMIJ01000010.1"/>
</dbReference>
<dbReference type="PIRSF" id="PIRSF001488">
    <property type="entry name" value="Tdi_protein"/>
    <property type="match status" value="1"/>
</dbReference>
<protein>
    <recommendedName>
        <fullName evidence="7">Thiol:disulfide interchange protein</fullName>
    </recommendedName>
</protein>
<evidence type="ECO:0000256" key="6">
    <source>
        <dbReference type="ARBA" id="ARBA00023284"/>
    </source>
</evidence>
<evidence type="ECO:0000256" key="1">
    <source>
        <dbReference type="ARBA" id="ARBA00004418"/>
    </source>
</evidence>
<reference evidence="11" key="1">
    <citation type="journal article" date="2019" name="Int. J. Syst. Evol. Microbiol.">
        <title>The Global Catalogue of Microorganisms (GCM) 10K type strain sequencing project: providing services to taxonomists for standard genome sequencing and annotation.</title>
        <authorList>
            <consortium name="The Broad Institute Genomics Platform"/>
            <consortium name="The Broad Institute Genome Sequencing Center for Infectious Disease"/>
            <person name="Wu L."/>
            <person name="Ma J."/>
        </authorList>
    </citation>
    <scope>NUCLEOTIDE SEQUENCE [LARGE SCALE GENOMIC DNA]</scope>
    <source>
        <strain evidence="11">CGMCC 1.15341</strain>
    </source>
</reference>
<feature type="chain" id="PRO_5045361119" description="Thiol:disulfide interchange protein" evidence="8">
    <location>
        <begin position="21"/>
        <end position="210"/>
    </location>
</feature>
<evidence type="ECO:0000313" key="11">
    <source>
        <dbReference type="Proteomes" id="UP000629025"/>
    </source>
</evidence>
<dbReference type="PROSITE" id="PS51352">
    <property type="entry name" value="THIOREDOXIN_2"/>
    <property type="match status" value="1"/>
</dbReference>
<evidence type="ECO:0000256" key="7">
    <source>
        <dbReference type="PIRNR" id="PIRNR001488"/>
    </source>
</evidence>
<accession>A0ABQ1KXY8</accession>
<dbReference type="SUPFAM" id="SSF52833">
    <property type="entry name" value="Thioredoxin-like"/>
    <property type="match status" value="1"/>
</dbReference>
<dbReference type="InterPro" id="IPR023205">
    <property type="entry name" value="DsbA/DsbL"/>
</dbReference>
<comment type="caution">
    <text evidence="10">The sequence shown here is derived from an EMBL/GenBank/DDBJ whole genome shotgun (WGS) entry which is preliminary data.</text>
</comment>
<evidence type="ECO:0000313" key="10">
    <source>
        <dbReference type="EMBL" id="GGC09854.1"/>
    </source>
</evidence>
<organism evidence="10 11">
    <name type="scientific">Marinobacterium zhoushanense</name>
    <dbReference type="NCBI Taxonomy" id="1679163"/>
    <lineage>
        <taxon>Bacteria</taxon>
        <taxon>Pseudomonadati</taxon>
        <taxon>Pseudomonadota</taxon>
        <taxon>Gammaproteobacteria</taxon>
        <taxon>Oceanospirillales</taxon>
        <taxon>Oceanospirillaceae</taxon>
        <taxon>Marinobacterium</taxon>
    </lineage>
</organism>
<dbReference type="Gene3D" id="3.40.30.10">
    <property type="entry name" value="Glutaredoxin"/>
    <property type="match status" value="1"/>
</dbReference>
<dbReference type="InterPro" id="IPR050824">
    <property type="entry name" value="Thiol_disulfide_DsbA"/>
</dbReference>
<dbReference type="PANTHER" id="PTHR35891">
    <property type="entry name" value="THIOL:DISULFIDE INTERCHANGE PROTEIN DSBA"/>
    <property type="match status" value="1"/>
</dbReference>